<organism evidence="8 9">
    <name type="scientific">Paenibacillus gansuensis</name>
    <dbReference type="NCBI Taxonomy" id="306542"/>
    <lineage>
        <taxon>Bacteria</taxon>
        <taxon>Bacillati</taxon>
        <taxon>Bacillota</taxon>
        <taxon>Bacilli</taxon>
        <taxon>Bacillales</taxon>
        <taxon>Paenibacillaceae</taxon>
        <taxon>Paenibacillus</taxon>
    </lineage>
</organism>
<keyword evidence="9" id="KW-1185">Reference proteome</keyword>
<comment type="caution">
    <text evidence="6">Lacks conserved residue(s) required for the propagation of feature annotation.</text>
</comment>
<comment type="similarity">
    <text evidence="6">Belongs to the azoreductase type 1 family.</text>
</comment>
<dbReference type="EMBL" id="JBHUME010000014">
    <property type="protein sequence ID" value="MFD2614844.1"/>
    <property type="molecule type" value="Genomic_DNA"/>
</dbReference>
<dbReference type="EC" id="1.7.1.17" evidence="6"/>
<dbReference type="EC" id="1.6.5.-" evidence="6"/>
<name>A0ABW5PI38_9BACL</name>
<evidence type="ECO:0000259" key="7">
    <source>
        <dbReference type="Pfam" id="PF02525"/>
    </source>
</evidence>
<evidence type="ECO:0000256" key="6">
    <source>
        <dbReference type="HAMAP-Rule" id="MF_01216"/>
    </source>
</evidence>
<dbReference type="Proteomes" id="UP001597541">
    <property type="component" value="Unassembled WGS sequence"/>
</dbReference>
<comment type="function">
    <text evidence="6">Quinone reductase that provides resistance to thiol-specific stress caused by electrophilic quinones.</text>
</comment>
<proteinExistence type="inferred from homology"/>
<dbReference type="RefSeq" id="WP_377606144.1">
    <property type="nucleotide sequence ID" value="NZ_JBHUME010000014.1"/>
</dbReference>
<dbReference type="InterPro" id="IPR029039">
    <property type="entry name" value="Flavoprotein-like_sf"/>
</dbReference>
<keyword evidence="1 6" id="KW-0285">Flavoprotein</keyword>
<comment type="caution">
    <text evidence="8">The sequence shown here is derived from an EMBL/GenBank/DDBJ whole genome shotgun (WGS) entry which is preliminary data.</text>
</comment>
<evidence type="ECO:0000256" key="5">
    <source>
        <dbReference type="ARBA" id="ARBA00048542"/>
    </source>
</evidence>
<dbReference type="InterPro" id="IPR023048">
    <property type="entry name" value="NADH:quinone_OxRdtase_FMN_depd"/>
</dbReference>
<comment type="function">
    <text evidence="6">Also exhibits azoreductase activity. Catalyzes the reductive cleavage of the azo bond in aromatic azo compounds to the corresponding amines.</text>
</comment>
<evidence type="ECO:0000256" key="2">
    <source>
        <dbReference type="ARBA" id="ARBA00022643"/>
    </source>
</evidence>
<dbReference type="SUPFAM" id="SSF52218">
    <property type="entry name" value="Flavoproteins"/>
    <property type="match status" value="1"/>
</dbReference>
<comment type="cofactor">
    <cofactor evidence="6">
        <name>FMN</name>
        <dbReference type="ChEBI" id="CHEBI:58210"/>
    </cofactor>
    <text evidence="6">Binds 1 FMN per subunit.</text>
</comment>
<evidence type="ECO:0000313" key="9">
    <source>
        <dbReference type="Proteomes" id="UP001597541"/>
    </source>
</evidence>
<dbReference type="NCBIfam" id="NF010075">
    <property type="entry name" value="PRK13556.1"/>
    <property type="match status" value="1"/>
</dbReference>
<comment type="catalytic activity">
    <reaction evidence="5">
        <text>N,N-dimethyl-1,4-phenylenediamine + anthranilate + 2 NAD(+) = 2-(4-dimethylaminophenyl)diazenylbenzoate + 2 NADH + 2 H(+)</text>
        <dbReference type="Rhea" id="RHEA:55872"/>
        <dbReference type="ChEBI" id="CHEBI:15378"/>
        <dbReference type="ChEBI" id="CHEBI:15783"/>
        <dbReference type="ChEBI" id="CHEBI:16567"/>
        <dbReference type="ChEBI" id="CHEBI:57540"/>
        <dbReference type="ChEBI" id="CHEBI:57945"/>
        <dbReference type="ChEBI" id="CHEBI:71579"/>
        <dbReference type="EC" id="1.7.1.17"/>
    </reaction>
    <physiologicalReaction direction="right-to-left" evidence="5">
        <dbReference type="Rhea" id="RHEA:55874"/>
    </physiologicalReaction>
</comment>
<keyword evidence="4 6" id="KW-0520">NAD</keyword>
<dbReference type="InterPro" id="IPR050104">
    <property type="entry name" value="FMN-dep_NADH:Q_OxRdtase_AzoR1"/>
</dbReference>
<gene>
    <name evidence="6" type="primary">azoR</name>
    <name evidence="8" type="ORF">ACFSUF_20725</name>
</gene>
<evidence type="ECO:0000256" key="4">
    <source>
        <dbReference type="ARBA" id="ARBA00023027"/>
    </source>
</evidence>
<evidence type="ECO:0000256" key="1">
    <source>
        <dbReference type="ARBA" id="ARBA00022630"/>
    </source>
</evidence>
<dbReference type="PANTHER" id="PTHR43741:SF4">
    <property type="entry name" value="FMN-DEPENDENT NADH:QUINONE OXIDOREDUCTASE"/>
    <property type="match status" value="1"/>
</dbReference>
<dbReference type="HAMAP" id="MF_01216">
    <property type="entry name" value="Azoreductase_type1"/>
    <property type="match status" value="1"/>
</dbReference>
<feature type="domain" description="Flavodoxin-like fold" evidence="7">
    <location>
        <begin position="19"/>
        <end position="216"/>
    </location>
</feature>
<dbReference type="InterPro" id="IPR003680">
    <property type="entry name" value="Flavodoxin_fold"/>
</dbReference>
<keyword evidence="2 6" id="KW-0288">FMN</keyword>
<keyword evidence="3 6" id="KW-0560">Oxidoreductase</keyword>
<dbReference type="PANTHER" id="PTHR43741">
    <property type="entry name" value="FMN-DEPENDENT NADH-AZOREDUCTASE 1"/>
    <property type="match status" value="1"/>
</dbReference>
<comment type="catalytic activity">
    <reaction evidence="6">
        <text>2 a quinone + NADH + H(+) = 2 a 1,4-benzosemiquinone + NAD(+)</text>
        <dbReference type="Rhea" id="RHEA:65952"/>
        <dbReference type="ChEBI" id="CHEBI:15378"/>
        <dbReference type="ChEBI" id="CHEBI:57540"/>
        <dbReference type="ChEBI" id="CHEBI:57945"/>
        <dbReference type="ChEBI" id="CHEBI:132124"/>
        <dbReference type="ChEBI" id="CHEBI:134225"/>
    </reaction>
</comment>
<comment type="subunit">
    <text evidence="6">Homodimer.</text>
</comment>
<dbReference type="Gene3D" id="3.40.50.360">
    <property type="match status" value="1"/>
</dbReference>
<dbReference type="GO" id="GO:0016491">
    <property type="term" value="F:oxidoreductase activity"/>
    <property type="evidence" value="ECO:0007669"/>
    <property type="project" value="UniProtKB-KW"/>
</dbReference>
<reference evidence="9" key="1">
    <citation type="journal article" date="2019" name="Int. J. Syst. Evol. Microbiol.">
        <title>The Global Catalogue of Microorganisms (GCM) 10K type strain sequencing project: providing services to taxonomists for standard genome sequencing and annotation.</title>
        <authorList>
            <consortium name="The Broad Institute Genomics Platform"/>
            <consortium name="The Broad Institute Genome Sequencing Center for Infectious Disease"/>
            <person name="Wu L."/>
            <person name="Ma J."/>
        </authorList>
    </citation>
    <scope>NUCLEOTIDE SEQUENCE [LARGE SCALE GENOMIC DNA]</scope>
    <source>
        <strain evidence="9">KCTC 3950</strain>
    </source>
</reference>
<evidence type="ECO:0000313" key="8">
    <source>
        <dbReference type="EMBL" id="MFD2614844.1"/>
    </source>
</evidence>
<dbReference type="Pfam" id="PF02525">
    <property type="entry name" value="Flavodoxin_2"/>
    <property type="match status" value="1"/>
</dbReference>
<evidence type="ECO:0000256" key="3">
    <source>
        <dbReference type="ARBA" id="ARBA00023002"/>
    </source>
</evidence>
<protein>
    <recommendedName>
        <fullName evidence="6">FMN dependent NADH:quinone oxidoreductase</fullName>
        <ecNumber evidence="6">1.6.5.-</ecNumber>
    </recommendedName>
    <alternativeName>
        <fullName evidence="6">Azo-dye reductase</fullName>
    </alternativeName>
    <alternativeName>
        <fullName evidence="6">FMN-dependent NADH-azo compound oxidoreductase</fullName>
    </alternativeName>
    <alternativeName>
        <fullName evidence="6">FMN-dependent NADH-azoreductase</fullName>
        <ecNumber evidence="6">1.7.1.17</ecNumber>
    </alternativeName>
</protein>
<sequence>MLQPPPKNITHRRQNNMAKVLFVKSNDRPSDVAISNQMYHQFLTGYQAANPNDTITELDLFEKNLPYFGNDMLSGLYKESQGIDATDREKVAADTANYYMNQFLDSDKIVFAFPLWNFTVPAPLINYVSYLSQVGKTFKYTAEGVVGLVGDKKVVLLTARGGDYSSEAMQAIEMALNYMKAILRFWGINQPEVVVIEGHAQYQDRAKDIIENGLKKTAAAAATF</sequence>
<accession>A0ABW5PI38</accession>